<name>H5SBN2_9BACT</name>
<dbReference type="AlphaFoldDB" id="H5SBN2"/>
<dbReference type="InterPro" id="IPR029069">
    <property type="entry name" value="HotDog_dom_sf"/>
</dbReference>
<accession>H5SBN2</accession>
<keyword evidence="2" id="KW-0378">Hydrolase</keyword>
<sequence>MTHTVVIPSAQQRAEKILAEERQLYRHVVRTRVRTYDVDRQGIVHNAVYFYWLEAARVEYFRAIGLPIDRDTFVTKHRFVVAHQEIDYFVAAQFDDEYEVYTRIPLVRRSSLVFEQLVVLVEGPLLVKASAVLVHLNPATNAPERIPDSYRTLIAEYEGDRVVFANEA</sequence>
<gene>
    <name evidence="4" type="ORF">HGMM_F07E12C15</name>
</gene>
<comment type="similarity">
    <text evidence="1">Belongs to the 4-hydroxybenzoyl-CoA thioesterase family.</text>
</comment>
<dbReference type="InterPro" id="IPR006683">
    <property type="entry name" value="Thioestr_dom"/>
</dbReference>
<protein>
    <submittedName>
        <fullName evidence="4">4-hydroxybenzoyl-CoA thioesterase</fullName>
    </submittedName>
</protein>
<evidence type="ECO:0000256" key="2">
    <source>
        <dbReference type="ARBA" id="ARBA00022801"/>
    </source>
</evidence>
<dbReference type="SUPFAM" id="SSF54637">
    <property type="entry name" value="Thioesterase/thiol ester dehydrase-isomerase"/>
    <property type="match status" value="1"/>
</dbReference>
<dbReference type="NCBIfam" id="TIGR00051">
    <property type="entry name" value="YbgC/FadM family acyl-CoA thioesterase"/>
    <property type="match status" value="1"/>
</dbReference>
<evidence type="ECO:0000259" key="3">
    <source>
        <dbReference type="Pfam" id="PF03061"/>
    </source>
</evidence>
<dbReference type="EMBL" id="AP011661">
    <property type="protein sequence ID" value="BAL53568.1"/>
    <property type="molecule type" value="Genomic_DNA"/>
</dbReference>
<dbReference type="InterPro" id="IPR050563">
    <property type="entry name" value="4-hydroxybenzoyl-CoA_TE"/>
</dbReference>
<dbReference type="InterPro" id="IPR006684">
    <property type="entry name" value="YbgC/YbaW"/>
</dbReference>
<organism evidence="4">
    <name type="scientific">uncultured Bacteroidota bacterium</name>
    <dbReference type="NCBI Taxonomy" id="152509"/>
    <lineage>
        <taxon>Bacteria</taxon>
        <taxon>Pseudomonadati</taxon>
        <taxon>Bacteroidota</taxon>
        <taxon>environmental samples</taxon>
    </lineage>
</organism>
<dbReference type="PANTHER" id="PTHR31793:SF27">
    <property type="entry name" value="NOVEL THIOESTERASE SUPERFAMILY DOMAIN AND SAPOSIN A-TYPE DOMAIN CONTAINING PROTEIN (0610012H03RIK)"/>
    <property type="match status" value="1"/>
</dbReference>
<dbReference type="PANTHER" id="PTHR31793">
    <property type="entry name" value="4-HYDROXYBENZOYL-COA THIOESTERASE FAMILY MEMBER"/>
    <property type="match status" value="1"/>
</dbReference>
<proteinExistence type="inferred from homology"/>
<dbReference type="Pfam" id="PF03061">
    <property type="entry name" value="4HBT"/>
    <property type="match status" value="1"/>
</dbReference>
<dbReference type="CDD" id="cd00586">
    <property type="entry name" value="4HBT"/>
    <property type="match status" value="1"/>
</dbReference>
<dbReference type="Gene3D" id="3.10.129.10">
    <property type="entry name" value="Hotdog Thioesterase"/>
    <property type="match status" value="1"/>
</dbReference>
<reference evidence="4" key="2">
    <citation type="journal article" date="2012" name="PLoS ONE">
        <title>A Deeply Branching Thermophilic Bacterium with an Ancient Acetyl-CoA Pathway Dominates a Subsurface Ecosystem.</title>
        <authorList>
            <person name="Takami H."/>
            <person name="Noguchi H."/>
            <person name="Takaki Y."/>
            <person name="Uchiyama I."/>
            <person name="Toyoda A."/>
            <person name="Nishi S."/>
            <person name="Chee G.-J."/>
            <person name="Arai W."/>
            <person name="Nunoura T."/>
            <person name="Itoh T."/>
            <person name="Hattori M."/>
            <person name="Takai K."/>
        </authorList>
    </citation>
    <scope>NUCLEOTIDE SEQUENCE</scope>
</reference>
<evidence type="ECO:0000313" key="4">
    <source>
        <dbReference type="EMBL" id="BAL53568.1"/>
    </source>
</evidence>
<reference evidence="4" key="1">
    <citation type="journal article" date="2005" name="Environ. Microbiol.">
        <title>Genetic and functional properties of uncultivated thermophilic crenarchaeotes from a subsurface gold mine as revealed by analysis of genome fragments.</title>
        <authorList>
            <person name="Nunoura T."/>
            <person name="Hirayama H."/>
            <person name="Takami H."/>
            <person name="Oida H."/>
            <person name="Nishi S."/>
            <person name="Shimamura S."/>
            <person name="Suzuki Y."/>
            <person name="Inagaki F."/>
            <person name="Takai K."/>
            <person name="Nealson K.H."/>
            <person name="Horikoshi K."/>
        </authorList>
    </citation>
    <scope>NUCLEOTIDE SEQUENCE</scope>
</reference>
<feature type="domain" description="Thioesterase" evidence="3">
    <location>
        <begin position="41"/>
        <end position="123"/>
    </location>
</feature>
<dbReference type="GO" id="GO:0047617">
    <property type="term" value="F:fatty acyl-CoA hydrolase activity"/>
    <property type="evidence" value="ECO:0007669"/>
    <property type="project" value="TreeGrafter"/>
</dbReference>
<evidence type="ECO:0000256" key="1">
    <source>
        <dbReference type="ARBA" id="ARBA00005953"/>
    </source>
</evidence>